<evidence type="ECO:0000256" key="1">
    <source>
        <dbReference type="SAM" id="MobiDB-lite"/>
    </source>
</evidence>
<keyword evidence="3" id="KW-1185">Reference proteome</keyword>
<gene>
    <name evidence="2" type="ORF">COCVIDRAFT_88796</name>
</gene>
<dbReference type="AlphaFoldDB" id="W7EKU4"/>
<reference evidence="2 3" key="1">
    <citation type="journal article" date="2013" name="PLoS Genet.">
        <title>Comparative genome structure, secondary metabolite, and effector coding capacity across Cochliobolus pathogens.</title>
        <authorList>
            <person name="Condon B.J."/>
            <person name="Leng Y."/>
            <person name="Wu D."/>
            <person name="Bushley K.E."/>
            <person name="Ohm R.A."/>
            <person name="Otillar R."/>
            <person name="Martin J."/>
            <person name="Schackwitz W."/>
            <person name="Grimwood J."/>
            <person name="MohdZainudin N."/>
            <person name="Xue C."/>
            <person name="Wang R."/>
            <person name="Manning V.A."/>
            <person name="Dhillon B."/>
            <person name="Tu Z.J."/>
            <person name="Steffenson B.J."/>
            <person name="Salamov A."/>
            <person name="Sun H."/>
            <person name="Lowry S."/>
            <person name="LaButti K."/>
            <person name="Han J."/>
            <person name="Copeland A."/>
            <person name="Lindquist E."/>
            <person name="Barry K."/>
            <person name="Schmutz J."/>
            <person name="Baker S.E."/>
            <person name="Ciuffetti L.M."/>
            <person name="Grigoriev I.V."/>
            <person name="Zhong S."/>
            <person name="Turgeon B.G."/>
        </authorList>
    </citation>
    <scope>NUCLEOTIDE SEQUENCE [LARGE SCALE GENOMIC DNA]</scope>
    <source>
        <strain evidence="2 3">FI3</strain>
    </source>
</reference>
<dbReference type="RefSeq" id="XP_014560639.1">
    <property type="nucleotide sequence ID" value="XM_014705153.1"/>
</dbReference>
<dbReference type="GeneID" id="26258919"/>
<sequence>MSPRVRAACALCIPLPSAHATAKQNKKRLPHGRRHALIHRRSQSPSAAVVAAAVPAPRAAAQPAASAPAVAAPPAQARVQGCVQERRGPPRIQANGARR</sequence>
<name>W7EKU4_BIPV3</name>
<evidence type="ECO:0000313" key="3">
    <source>
        <dbReference type="Proteomes" id="UP000054337"/>
    </source>
</evidence>
<dbReference type="EMBL" id="KI968701">
    <property type="protein sequence ID" value="EUN31023.1"/>
    <property type="molecule type" value="Genomic_DNA"/>
</dbReference>
<accession>W7EKU4</accession>
<dbReference type="HOGENOM" id="CLU_2319988_0_0_1"/>
<feature type="region of interest" description="Disordered" evidence="1">
    <location>
        <begin position="63"/>
        <end position="99"/>
    </location>
</feature>
<organism evidence="2 3">
    <name type="scientific">Bipolaris victoriae (strain FI3)</name>
    <name type="common">Victoria blight of oats agent</name>
    <name type="synonym">Cochliobolus victoriae</name>
    <dbReference type="NCBI Taxonomy" id="930091"/>
    <lineage>
        <taxon>Eukaryota</taxon>
        <taxon>Fungi</taxon>
        <taxon>Dikarya</taxon>
        <taxon>Ascomycota</taxon>
        <taxon>Pezizomycotina</taxon>
        <taxon>Dothideomycetes</taxon>
        <taxon>Pleosporomycetidae</taxon>
        <taxon>Pleosporales</taxon>
        <taxon>Pleosporineae</taxon>
        <taxon>Pleosporaceae</taxon>
        <taxon>Bipolaris</taxon>
    </lineage>
</organism>
<evidence type="ECO:0000313" key="2">
    <source>
        <dbReference type="EMBL" id="EUN31023.1"/>
    </source>
</evidence>
<dbReference type="Proteomes" id="UP000054337">
    <property type="component" value="Unassembled WGS sequence"/>
</dbReference>
<proteinExistence type="predicted"/>
<feature type="compositionally biased region" description="Low complexity" evidence="1">
    <location>
        <begin position="63"/>
        <end position="80"/>
    </location>
</feature>
<protein>
    <submittedName>
        <fullName evidence="2">Uncharacterized protein</fullName>
    </submittedName>
</protein>